<evidence type="ECO:0000256" key="1">
    <source>
        <dbReference type="ARBA" id="ARBA00004141"/>
    </source>
</evidence>
<evidence type="ECO:0000256" key="2">
    <source>
        <dbReference type="ARBA" id="ARBA00010581"/>
    </source>
</evidence>
<feature type="domain" description="Heme-copper oxidase subunit III family profile" evidence="12">
    <location>
        <begin position="4"/>
        <end position="291"/>
    </location>
</feature>
<evidence type="ECO:0000313" key="14">
    <source>
        <dbReference type="Proteomes" id="UP000218899"/>
    </source>
</evidence>
<dbReference type="Gene3D" id="1.20.120.80">
    <property type="entry name" value="Cytochrome c oxidase, subunit III, four-helix bundle"/>
    <property type="match status" value="1"/>
</dbReference>
<keyword evidence="6 11" id="KW-1133">Transmembrane helix</keyword>
<dbReference type="GO" id="GO:0019646">
    <property type="term" value="P:aerobic electron transport chain"/>
    <property type="evidence" value="ECO:0007669"/>
    <property type="project" value="InterPro"/>
</dbReference>
<dbReference type="GO" id="GO:0005886">
    <property type="term" value="C:plasma membrane"/>
    <property type="evidence" value="ECO:0007669"/>
    <property type="project" value="UniProtKB-SubCell"/>
</dbReference>
<evidence type="ECO:0000256" key="4">
    <source>
        <dbReference type="ARBA" id="ARBA00022692"/>
    </source>
</evidence>
<name>A0A1B4V0P2_9GAMM</name>
<evidence type="ECO:0000259" key="12">
    <source>
        <dbReference type="PROSITE" id="PS50253"/>
    </source>
</evidence>
<evidence type="ECO:0000256" key="9">
    <source>
        <dbReference type="ARBA" id="ARBA00031625"/>
    </source>
</evidence>
<dbReference type="FunFam" id="1.20.120.80:FF:000003">
    <property type="entry name" value="Cytochrome c oxidase subunit 3"/>
    <property type="match status" value="1"/>
</dbReference>
<dbReference type="Gene3D" id="1.10.287.70">
    <property type="match status" value="1"/>
</dbReference>
<gene>
    <name evidence="13" type="ORF">SVA_0458</name>
</gene>
<dbReference type="AlphaFoldDB" id="A0A1B4V0P2"/>
<feature type="transmembrane region" description="Helical" evidence="11">
    <location>
        <begin position="84"/>
        <end position="105"/>
    </location>
</feature>
<dbReference type="OrthoDB" id="9810850at2"/>
<evidence type="ECO:0000256" key="11">
    <source>
        <dbReference type="SAM" id="Phobius"/>
    </source>
</evidence>
<dbReference type="EMBL" id="AP014936">
    <property type="protein sequence ID" value="BAU47039.1"/>
    <property type="molecule type" value="Genomic_DNA"/>
</dbReference>
<evidence type="ECO:0000313" key="13">
    <source>
        <dbReference type="EMBL" id="BAU47039.1"/>
    </source>
</evidence>
<feature type="transmembrane region" description="Helical" evidence="11">
    <location>
        <begin position="43"/>
        <end position="64"/>
    </location>
</feature>
<evidence type="ECO:0000256" key="5">
    <source>
        <dbReference type="ARBA" id="ARBA00022967"/>
    </source>
</evidence>
<feature type="transmembrane region" description="Helical" evidence="11">
    <location>
        <begin position="227"/>
        <end position="251"/>
    </location>
</feature>
<comment type="subcellular location">
    <subcellularLocation>
        <location evidence="10">Cell membrane</location>
        <topology evidence="10">Multi-pass membrane protein</topology>
    </subcellularLocation>
    <subcellularLocation>
        <location evidence="1">Membrane</location>
        <topology evidence="1">Multi-pass membrane protein</topology>
    </subcellularLocation>
</comment>
<feature type="transmembrane region" description="Helical" evidence="11">
    <location>
        <begin position="272"/>
        <end position="290"/>
    </location>
</feature>
<protein>
    <recommendedName>
        <fullName evidence="3">cytochrome-c oxidase</fullName>
        <ecNumber evidence="3">7.1.1.9</ecNumber>
    </recommendedName>
    <alternativeName>
        <fullName evidence="8">Cytochrome aa3 subunit 3</fullName>
    </alternativeName>
    <alternativeName>
        <fullName evidence="9">Cytochrome c oxidase polypeptide III</fullName>
    </alternativeName>
</protein>
<feature type="transmembrane region" description="Helical" evidence="11">
    <location>
        <begin position="187"/>
        <end position="207"/>
    </location>
</feature>
<dbReference type="Pfam" id="PF00510">
    <property type="entry name" value="COX3"/>
    <property type="match status" value="2"/>
</dbReference>
<dbReference type="EC" id="7.1.1.9" evidence="3"/>
<dbReference type="CDD" id="cd01665">
    <property type="entry name" value="Cyt_c_Oxidase_III"/>
    <property type="match status" value="1"/>
</dbReference>
<proteinExistence type="inferred from homology"/>
<evidence type="ECO:0000256" key="6">
    <source>
        <dbReference type="ARBA" id="ARBA00022989"/>
    </source>
</evidence>
<dbReference type="InterPro" id="IPR000298">
    <property type="entry name" value="Cyt_c_oxidase-like_su3"/>
</dbReference>
<dbReference type="PANTHER" id="PTHR11403:SF7">
    <property type="entry name" value="CYTOCHROME C OXIDASE SUBUNIT 3"/>
    <property type="match status" value="1"/>
</dbReference>
<dbReference type="GO" id="GO:0004129">
    <property type="term" value="F:cytochrome-c oxidase activity"/>
    <property type="evidence" value="ECO:0007669"/>
    <property type="project" value="UniProtKB-EC"/>
</dbReference>
<keyword evidence="5" id="KW-1278">Translocase</keyword>
<dbReference type="PROSITE" id="PS50253">
    <property type="entry name" value="COX3"/>
    <property type="match status" value="1"/>
</dbReference>
<evidence type="ECO:0000256" key="10">
    <source>
        <dbReference type="RuleBase" id="RU003376"/>
    </source>
</evidence>
<evidence type="ECO:0000256" key="7">
    <source>
        <dbReference type="ARBA" id="ARBA00023136"/>
    </source>
</evidence>
<organism evidence="13 14">
    <name type="scientific">Sulfurifustis variabilis</name>
    <dbReference type="NCBI Taxonomy" id="1675686"/>
    <lineage>
        <taxon>Bacteria</taxon>
        <taxon>Pseudomonadati</taxon>
        <taxon>Pseudomonadota</taxon>
        <taxon>Gammaproteobacteria</taxon>
        <taxon>Acidiferrobacterales</taxon>
        <taxon>Acidiferrobacteraceae</taxon>
        <taxon>Sulfurifustis</taxon>
    </lineage>
</organism>
<dbReference type="KEGG" id="sva:SVA_0458"/>
<dbReference type="PANTHER" id="PTHR11403">
    <property type="entry name" value="CYTOCHROME C OXIDASE SUBUNIT III"/>
    <property type="match status" value="1"/>
</dbReference>
<dbReference type="Proteomes" id="UP000218899">
    <property type="component" value="Chromosome"/>
</dbReference>
<reference evidence="13 14" key="1">
    <citation type="submission" date="2015-08" db="EMBL/GenBank/DDBJ databases">
        <title>Complete genome sequence of Sulfurifustis variabilis.</title>
        <authorList>
            <person name="Miura A."/>
            <person name="Kojima H."/>
            <person name="Fukui M."/>
        </authorList>
    </citation>
    <scope>NUCLEOTIDE SEQUENCE [LARGE SCALE GENOMIC DNA]</scope>
    <source>
        <strain evidence="14">skN76</strain>
    </source>
</reference>
<feature type="transmembrane region" description="Helical" evidence="11">
    <location>
        <begin position="16"/>
        <end position="36"/>
    </location>
</feature>
<sequence>MASAHGSYYLPNPSPWPIVTSAGLFALAVGTVLTINGIQPGPWVMALGGAIIVTMMVRWFGQVIGENESGLYNAQVDRSFRWGMAWFIFSEVMFFAAFFGALFYVRMFAVDWIGGNELLWPGYDATWPTAGPKGPVPTAAGAIPGPEQFTPMAAWGIPALNTLILLTSGATVTWAHWGLLQDNRAKLITGLFLTVALGVTFLGFQVYEYVHAYTELDLTLKTGIYGTTFFMLTGFHGMHVTIGTIMLMVILGRALKGHFRPDNHFGFEAVAWYWHFVDVVWLGLFVFVYWL</sequence>
<dbReference type="InterPro" id="IPR013833">
    <property type="entry name" value="Cyt_c_oxidase_su3_a-hlx"/>
</dbReference>
<dbReference type="SUPFAM" id="SSF81452">
    <property type="entry name" value="Cytochrome c oxidase subunit III-like"/>
    <property type="match status" value="1"/>
</dbReference>
<evidence type="ECO:0000256" key="8">
    <source>
        <dbReference type="ARBA" id="ARBA00031400"/>
    </source>
</evidence>
<evidence type="ECO:0000256" key="3">
    <source>
        <dbReference type="ARBA" id="ARBA00012949"/>
    </source>
</evidence>
<comment type="similarity">
    <text evidence="2 10">Belongs to the cytochrome c oxidase subunit 3 family.</text>
</comment>
<dbReference type="InterPro" id="IPR024791">
    <property type="entry name" value="Cyt_c/ubiquinol_Oxase_su3"/>
</dbReference>
<dbReference type="RefSeq" id="WP_096458195.1">
    <property type="nucleotide sequence ID" value="NZ_AP014936.1"/>
</dbReference>
<dbReference type="InterPro" id="IPR033945">
    <property type="entry name" value="Cyt_c_oxase_su3_dom"/>
</dbReference>
<accession>A0A1B4V0P2</accession>
<keyword evidence="7 11" id="KW-0472">Membrane</keyword>
<keyword evidence="14" id="KW-1185">Reference proteome</keyword>
<keyword evidence="4 10" id="KW-0812">Transmembrane</keyword>
<dbReference type="InterPro" id="IPR035973">
    <property type="entry name" value="Cyt_c_oxidase_su3-like_sf"/>
</dbReference>